<evidence type="ECO:0000256" key="6">
    <source>
        <dbReference type="ARBA" id="ARBA00022777"/>
    </source>
</evidence>
<evidence type="ECO:0000313" key="10">
    <source>
        <dbReference type="EMBL" id="SDI82483.1"/>
    </source>
</evidence>
<evidence type="ECO:0000256" key="5">
    <source>
        <dbReference type="ARBA" id="ARBA00022741"/>
    </source>
</evidence>
<keyword evidence="5" id="KW-0547">Nucleotide-binding</keyword>
<evidence type="ECO:0000256" key="8">
    <source>
        <dbReference type="SAM" id="Phobius"/>
    </source>
</evidence>
<keyword evidence="4" id="KW-0808">Transferase</keyword>
<reference evidence="11" key="1">
    <citation type="submission" date="2016-10" db="EMBL/GenBank/DDBJ databases">
        <authorList>
            <person name="Varghese N."/>
            <person name="Submissions S."/>
        </authorList>
    </citation>
    <scope>NUCLEOTIDE SEQUENCE [LARGE SCALE GENOMIC DNA]</scope>
    <source>
        <strain evidence="11">Gh-67</strain>
    </source>
</reference>
<proteinExistence type="predicted"/>
<dbReference type="Pfam" id="PF07568">
    <property type="entry name" value="HisKA_2"/>
    <property type="match status" value="1"/>
</dbReference>
<keyword evidence="8" id="KW-0812">Transmembrane</keyword>
<keyword evidence="8" id="KW-1133">Transmembrane helix</keyword>
<dbReference type="InterPro" id="IPR036890">
    <property type="entry name" value="HATPase_C_sf"/>
</dbReference>
<keyword evidence="6 10" id="KW-0418">Kinase</keyword>
<dbReference type="GO" id="GO:0005524">
    <property type="term" value="F:ATP binding"/>
    <property type="evidence" value="ECO:0007669"/>
    <property type="project" value="UniProtKB-KW"/>
</dbReference>
<evidence type="ECO:0000313" key="11">
    <source>
        <dbReference type="Proteomes" id="UP000199705"/>
    </source>
</evidence>
<keyword evidence="7" id="KW-0067">ATP-binding</keyword>
<protein>
    <recommendedName>
        <fullName evidence="2">histidine kinase</fullName>
        <ecNumber evidence="2">2.7.13.3</ecNumber>
    </recommendedName>
</protein>
<dbReference type="EC" id="2.7.13.3" evidence="2"/>
<dbReference type="PANTHER" id="PTHR41523">
    <property type="entry name" value="TWO-COMPONENT SYSTEM SENSOR PROTEIN"/>
    <property type="match status" value="1"/>
</dbReference>
<dbReference type="InterPro" id="IPR003594">
    <property type="entry name" value="HATPase_dom"/>
</dbReference>
<evidence type="ECO:0000256" key="4">
    <source>
        <dbReference type="ARBA" id="ARBA00022679"/>
    </source>
</evidence>
<dbReference type="Gene3D" id="3.30.450.20">
    <property type="entry name" value="PAS domain"/>
    <property type="match status" value="1"/>
</dbReference>
<dbReference type="GO" id="GO:0004673">
    <property type="term" value="F:protein histidine kinase activity"/>
    <property type="evidence" value="ECO:0007669"/>
    <property type="project" value="UniProtKB-EC"/>
</dbReference>
<dbReference type="InterPro" id="IPR011495">
    <property type="entry name" value="Sig_transdc_His_kin_sub2_dim/P"/>
</dbReference>
<sequence length="299" mass="33004">MTIPNAGFIMATSTSKEYIADNISGCLAIGVLQNSWLIGITVLLLVIGGCMLLLERISIRENKKVNEQQIKTLELSIALLKGDIDKLSTEKECLVAEMHHRVKNNLQVLSSLINSQLSFIDDKTGREVLVYSKHRLYALSLVHQKLFQQATGAAIEMSCCIKEVVDYLIDEFKCGNRITFDLNMVPIAVDPDTAIPFALIINELATNSLKYAFPNEAGGKITIALLHLQEGTYRLMFADNGVGLPEGFDFLSAKSLGKTLIMGLSRQIRGAVTVNTVSGFEIIIDFKTKTDQQAHFVFC</sequence>
<evidence type="ECO:0000256" key="3">
    <source>
        <dbReference type="ARBA" id="ARBA00022553"/>
    </source>
</evidence>
<evidence type="ECO:0000259" key="9">
    <source>
        <dbReference type="SMART" id="SM00387"/>
    </source>
</evidence>
<organism evidence="10 11">
    <name type="scientific">Mucilaginibacter gossypii</name>
    <dbReference type="NCBI Taxonomy" id="551996"/>
    <lineage>
        <taxon>Bacteria</taxon>
        <taxon>Pseudomonadati</taxon>
        <taxon>Bacteroidota</taxon>
        <taxon>Sphingobacteriia</taxon>
        <taxon>Sphingobacteriales</taxon>
        <taxon>Sphingobacteriaceae</taxon>
        <taxon>Mucilaginibacter</taxon>
    </lineage>
</organism>
<dbReference type="EMBL" id="FNCG01000035">
    <property type="protein sequence ID" value="SDI82483.1"/>
    <property type="molecule type" value="Genomic_DNA"/>
</dbReference>
<feature type="transmembrane region" description="Helical" evidence="8">
    <location>
        <begin position="36"/>
        <end position="54"/>
    </location>
</feature>
<dbReference type="Gene3D" id="3.30.565.10">
    <property type="entry name" value="Histidine kinase-like ATPase, C-terminal domain"/>
    <property type="match status" value="1"/>
</dbReference>
<dbReference type="AlphaFoldDB" id="A0A1G8NQJ4"/>
<dbReference type="Proteomes" id="UP000199705">
    <property type="component" value="Unassembled WGS sequence"/>
</dbReference>
<comment type="catalytic activity">
    <reaction evidence="1">
        <text>ATP + protein L-histidine = ADP + protein N-phospho-L-histidine.</text>
        <dbReference type="EC" id="2.7.13.3"/>
    </reaction>
</comment>
<dbReference type="PANTHER" id="PTHR41523:SF8">
    <property type="entry name" value="ETHYLENE RESPONSE SENSOR PROTEIN"/>
    <property type="match status" value="1"/>
</dbReference>
<keyword evidence="3" id="KW-0597">Phosphoprotein</keyword>
<name>A0A1G8NQJ4_9SPHI</name>
<feature type="domain" description="Histidine kinase/HSP90-like ATPase" evidence="9">
    <location>
        <begin position="192"/>
        <end position="288"/>
    </location>
</feature>
<dbReference type="RefSeq" id="WP_091176500.1">
    <property type="nucleotide sequence ID" value="NZ_FNCG01000035.1"/>
</dbReference>
<keyword evidence="8" id="KW-0472">Membrane</keyword>
<dbReference type="SMART" id="SM00387">
    <property type="entry name" value="HATPase_c"/>
    <property type="match status" value="1"/>
</dbReference>
<evidence type="ECO:0000256" key="1">
    <source>
        <dbReference type="ARBA" id="ARBA00000085"/>
    </source>
</evidence>
<gene>
    <name evidence="10" type="ORF">SAMN05192573_13518</name>
</gene>
<dbReference type="SUPFAM" id="SSF55874">
    <property type="entry name" value="ATPase domain of HSP90 chaperone/DNA topoisomerase II/histidine kinase"/>
    <property type="match status" value="1"/>
</dbReference>
<evidence type="ECO:0000256" key="7">
    <source>
        <dbReference type="ARBA" id="ARBA00022840"/>
    </source>
</evidence>
<evidence type="ECO:0000256" key="2">
    <source>
        <dbReference type="ARBA" id="ARBA00012438"/>
    </source>
</evidence>
<accession>A0A1G8NQJ4</accession>
<keyword evidence="11" id="KW-1185">Reference proteome</keyword>